<keyword evidence="1" id="KW-1133">Transmembrane helix</keyword>
<name>A0AAT9GSC6_9CREN</name>
<dbReference type="InterPro" id="IPR009272">
    <property type="entry name" value="DUF929"/>
</dbReference>
<evidence type="ECO:0000256" key="1">
    <source>
        <dbReference type="SAM" id="Phobius"/>
    </source>
</evidence>
<evidence type="ECO:0000313" key="2">
    <source>
        <dbReference type="EMBL" id="BFH73814.1"/>
    </source>
</evidence>
<dbReference type="AlphaFoldDB" id="A0AAT9GSC6"/>
<dbReference type="EMBL" id="AP031322">
    <property type="protein sequence ID" value="BFH73814.1"/>
    <property type="molecule type" value="Genomic_DNA"/>
</dbReference>
<keyword evidence="1" id="KW-0472">Membrane</keyword>
<protein>
    <submittedName>
        <fullName evidence="2">DUF929 domain-containing protein</fullName>
    </submittedName>
</protein>
<accession>A0AAT9GSC6</accession>
<dbReference type="GeneID" id="92354711"/>
<dbReference type="Pfam" id="PF06053">
    <property type="entry name" value="DUF929"/>
    <property type="match status" value="1"/>
</dbReference>
<keyword evidence="1" id="KW-0812">Transmembrane</keyword>
<reference evidence="2" key="1">
    <citation type="submission" date="2024-03" db="EMBL/GenBank/DDBJ databases">
        <title>Complete genome sequence of Sulfurisphaera javensis strain KD-1.</title>
        <authorList>
            <person name="Sakai H."/>
            <person name="Nur N."/>
            <person name="Suwanto A."/>
            <person name="Kurosawa N."/>
        </authorList>
    </citation>
    <scope>NUCLEOTIDE SEQUENCE</scope>
    <source>
        <strain evidence="2">KD-1</strain>
    </source>
</reference>
<organism evidence="2">
    <name type="scientific">Sulfurisphaera javensis</name>
    <dbReference type="NCBI Taxonomy" id="2049879"/>
    <lineage>
        <taxon>Archaea</taxon>
        <taxon>Thermoproteota</taxon>
        <taxon>Thermoprotei</taxon>
        <taxon>Sulfolobales</taxon>
        <taxon>Sulfolobaceae</taxon>
        <taxon>Sulfurisphaera</taxon>
    </lineage>
</organism>
<gene>
    <name evidence="2" type="ORF">SJAV_17580</name>
</gene>
<dbReference type="RefSeq" id="WP_369609378.1">
    <property type="nucleotide sequence ID" value="NZ_AP031322.1"/>
</dbReference>
<feature type="transmembrane region" description="Helical" evidence="1">
    <location>
        <begin position="6"/>
        <end position="23"/>
    </location>
</feature>
<dbReference type="KEGG" id="sjv:SJAV_17580"/>
<proteinExistence type="predicted"/>
<sequence length="262" mass="28987">MNKLIPIILGIIVIISIIIAVSMRTQVTMAIGGLGYIFKVNNVNYAGDNSVQIYFISWYGCPNGATSSWILYLVLNKYGTVSVIPHSSKFAPRLGSAIPGLLFLNYTPKSNVYFHFIYLYNEYLNETLNGIPITNFTGNQAVYLGLKELKSEVPHWVYQLAFFYNIGDKLVNQGNGSIALAYHHLVTMCFITGPKGTYAFILYSNPITPEKLLQALGVSSLSMSEAKSLASHLLSSKEMPSIILQAEQNLNQVISIELNISD</sequence>